<dbReference type="PANTHER" id="PTHR12746:SF2">
    <property type="entry name" value="60S RIBOSOMAL EXPORT PROTEIN NMD3"/>
    <property type="match status" value="1"/>
</dbReference>
<evidence type="ECO:0000256" key="7">
    <source>
        <dbReference type="ARBA" id="ARBA00022927"/>
    </source>
</evidence>
<dbReference type="GO" id="GO:0000055">
    <property type="term" value="P:ribosomal large subunit export from nucleus"/>
    <property type="evidence" value="ECO:0007669"/>
    <property type="project" value="TreeGrafter"/>
</dbReference>
<dbReference type="OrthoDB" id="203821at2759"/>
<dbReference type="Pfam" id="PF04981">
    <property type="entry name" value="NMD3"/>
    <property type="match status" value="1"/>
</dbReference>
<dbReference type="GO" id="GO:0043023">
    <property type="term" value="F:ribosomal large subunit binding"/>
    <property type="evidence" value="ECO:0007669"/>
    <property type="project" value="InterPro"/>
</dbReference>
<dbReference type="EMBL" id="LHPF02000009">
    <property type="protein sequence ID" value="PSC72831.1"/>
    <property type="molecule type" value="Genomic_DNA"/>
</dbReference>
<feature type="region of interest" description="Disordered" evidence="9">
    <location>
        <begin position="929"/>
        <end position="968"/>
    </location>
</feature>
<dbReference type="InterPro" id="IPR007064">
    <property type="entry name" value="Nmd3_N"/>
</dbReference>
<dbReference type="InterPro" id="IPR048650">
    <property type="entry name" value="ISOA1-3-like_C"/>
</dbReference>
<evidence type="ECO:0000256" key="3">
    <source>
        <dbReference type="ARBA" id="ARBA00009794"/>
    </source>
</evidence>
<dbReference type="InterPro" id="IPR014756">
    <property type="entry name" value="Ig_E-set"/>
</dbReference>
<dbReference type="SUPFAM" id="SSF81296">
    <property type="entry name" value="E set domains"/>
    <property type="match status" value="1"/>
</dbReference>
<dbReference type="InterPro" id="IPR039768">
    <property type="entry name" value="Nmd3"/>
</dbReference>
<comment type="similarity">
    <text evidence="3">Belongs to the NMD3 family.</text>
</comment>
<dbReference type="InterPro" id="IPR013780">
    <property type="entry name" value="Glyco_hydro_b"/>
</dbReference>
<dbReference type="Pfam" id="PF21192">
    <property type="entry name" value="OB_NMD3"/>
    <property type="match status" value="1"/>
</dbReference>
<evidence type="ECO:0000256" key="9">
    <source>
        <dbReference type="SAM" id="MobiDB-lite"/>
    </source>
</evidence>
<dbReference type="STRING" id="554055.A0A2P6VFH9"/>
<keyword evidence="6" id="KW-0963">Cytoplasm</keyword>
<keyword evidence="15" id="KW-1185">Reference proteome</keyword>
<dbReference type="Gene3D" id="2.60.40.1180">
    <property type="entry name" value="Golgi alpha-mannosidase II"/>
    <property type="match status" value="1"/>
</dbReference>
<evidence type="ECO:0000256" key="6">
    <source>
        <dbReference type="ARBA" id="ARBA00022490"/>
    </source>
</evidence>
<feature type="compositionally biased region" description="Low complexity" evidence="9">
    <location>
        <begin position="827"/>
        <end position="863"/>
    </location>
</feature>
<feature type="region of interest" description="Disordered" evidence="9">
    <location>
        <begin position="497"/>
        <end position="518"/>
    </location>
</feature>
<feature type="domain" description="Nmd3 N-terminal" evidence="10">
    <location>
        <begin position="28"/>
        <end position="257"/>
    </location>
</feature>
<feature type="compositionally biased region" description="Low complexity" evidence="9">
    <location>
        <begin position="497"/>
        <end position="506"/>
    </location>
</feature>
<dbReference type="GO" id="GO:0005737">
    <property type="term" value="C:cytoplasm"/>
    <property type="evidence" value="ECO:0007669"/>
    <property type="project" value="UniProtKB-SubCell"/>
</dbReference>
<dbReference type="Pfam" id="PF21193">
    <property type="entry name" value="NMD_SH3"/>
    <property type="match status" value="1"/>
</dbReference>
<dbReference type="Proteomes" id="UP000239649">
    <property type="component" value="Unassembled WGS sequence"/>
</dbReference>
<dbReference type="GO" id="GO:0015031">
    <property type="term" value="P:protein transport"/>
    <property type="evidence" value="ECO:0007669"/>
    <property type="project" value="UniProtKB-KW"/>
</dbReference>
<keyword evidence="5" id="KW-0813">Transport</keyword>
<dbReference type="InterPro" id="IPR048898">
    <property type="entry name" value="OB_NMD3"/>
</dbReference>
<evidence type="ECO:0000256" key="2">
    <source>
        <dbReference type="ARBA" id="ARBA00004496"/>
    </source>
</evidence>
<keyword evidence="8" id="KW-0539">Nucleus</keyword>
<dbReference type="Gene3D" id="2.60.40.10">
    <property type="entry name" value="Immunoglobulins"/>
    <property type="match status" value="1"/>
</dbReference>
<dbReference type="InterPro" id="IPR048899">
    <property type="entry name" value="NMD_SH3"/>
</dbReference>
<dbReference type="GO" id="GO:0005634">
    <property type="term" value="C:nucleus"/>
    <property type="evidence" value="ECO:0007669"/>
    <property type="project" value="UniProtKB-SubCell"/>
</dbReference>
<dbReference type="Gene3D" id="3.20.20.80">
    <property type="entry name" value="Glycosidases"/>
    <property type="match status" value="1"/>
</dbReference>
<evidence type="ECO:0000259" key="11">
    <source>
        <dbReference type="Pfam" id="PF21156"/>
    </source>
</evidence>
<sequence length="1639" mass="172479">MDLPVIFANAPGAAGTFLPHQTQGHVLCCLCGTSITPNPTNMCVNCIRTQVDITEGIQKQVTILWCKSCGRYLQPPKHWLKAELESKELLTFCIKRVKGLSKVKLVDAAFIWTEPHSMRLKAKMTVQGEVLNGAILQQAFVVEYIVERHMCPTCNRQNANPNMWVACVQVRQHVQHKRTFFFLEQLILKHGADEACVNVKEMHEGVDFYFANRSHAVKFIDFLQTMVPIRYRHDKQLVSHDEHTSTYNYKFTFSVEIAPLCKDDLVCLPAKLAASLGNIGPVCLVTRVTNAITLTDPLTLRRAILEANAYWRYSLKPCMSSRQLTEFYVLDAEPAEPQGGAWGGGGGRYSLASCELARAADFGRNDATFFARTHLGHLLHPGDTAMGYDVANANLVDPEVEKAIHKGLTLPDAVLVRKSYEDKRRRRRARGDAARPWRLKRLAMDIGEEEAPQQVQRGRCISTAEQEQQDMERFLQELEEDADMRARVALYKDPAFNPAAAAPAPAGGMADSDEEDGDVPQVPLEELLEDLAALGLDEGEEHDGSAPRRQHPARRGVLVVAAYQTERAAPPKKPKGAATAAAPPAVAAAAAAPAAVSNWPCRGGALVKVLQQSAAGPGGSHQVTVVLDGSLMAASGERIPRGATVQLHWGVYRSSPHLWQHPAEVVPPGSAVNERSGAMVTPMAASADGATYTLTLTVPATLAPLTLGFVVRVEPPAGGGRPHFVKPLRGRHFSALLGCAAGSGAQQGATLLPTAAPPAAAPVAVEPQQQDATLVPAAAPTEEASPMEATPPQQGATLLRGAAVPAATASPQKGAALLPSAAAPAAAAAAEQGTTRRPGTAAPPATAPGATLPPGAPTPVAAASQQQGVTLPPDAPAAGAAAAQPATVVPAPAAMQQGATLPTPTAAPAAAAVAATAAPAAAAATVAPAPASAAPPPQPGKAAGKAVLSDSKAPSGAGEAGAPQQQRSTVNFSVRLRGADRVCLVLLRPQPTGQEWGLLELVLDPVVNRSGDLWHIAVEGLHSLEGLCYGWRLDGDVSWESGCRIQPYQLLVDPCCSSLRYFPATDATDGSPLPLPTVELPDGSTVAVLSSLEGLAAEQARQAAAAQPAAQAQQAPQQFVPGPDYPLEELRVLEVDVRTFAQGKEVQHRGRYLGVAERAAHIKAVGANTVILTPSYATAKGIGLLSRAAVHLMAADPTLASDGASSAAAAAAEFRQMVSTLHAAGIEVIVTLEVTFTAEGTDSHPNPLSLRGLDYGSYYRSNGVLNCGDPATRDYLLRVLRHWAGEGVDGFCFMNAENLVLDREGTVLDAPPLADAICHDPVLRHLKLVALASNDSLLPRGGARGFPHWGLWQQRNTAFGADLIAFLAEGTPGLLTKVADRLTGSARIFDSDWHPEAALPGNLAIGRRPAFGMNSVTVLGRQSLAELSAEAAELAGAAAAREGMPPGPAPSAATIAKSLLALSILALGTPIVAQDTVADLAAARFVGVLMRMRRRLAPLLLPPRFDSPRDIRWHSATDASVEPIWDTEAVAAAVAAGHRSTNYLAFSVHFSDGQCIYVGVNAHPHAVAASLPRVPAGRVWEVVVDTALPPPNDAFIEGGYPVRSPTYLVAPKAVLLLQATVDESGVLPVGVPPHAAASH</sequence>
<protein>
    <recommendedName>
        <fullName evidence="4">60S ribosomal export protein NMD3</fullName>
    </recommendedName>
</protein>
<evidence type="ECO:0000259" key="10">
    <source>
        <dbReference type="Pfam" id="PF04981"/>
    </source>
</evidence>
<dbReference type="SUPFAM" id="SSF51445">
    <property type="entry name" value="(Trans)glycosidases"/>
    <property type="match status" value="1"/>
</dbReference>
<comment type="caution">
    <text evidence="14">The sequence shown here is derived from an EMBL/GenBank/DDBJ whole genome shotgun (WGS) entry which is preliminary data.</text>
</comment>
<evidence type="ECO:0000256" key="8">
    <source>
        <dbReference type="ARBA" id="ARBA00023242"/>
    </source>
</evidence>
<gene>
    <name evidence="14" type="ORF">C2E20_3928</name>
</gene>
<dbReference type="PANTHER" id="PTHR12746">
    <property type="entry name" value="NONSENSE-MEDIATED MRNA DECAY PROTEIN 3"/>
    <property type="match status" value="1"/>
</dbReference>
<comment type="subcellular location">
    <subcellularLocation>
        <location evidence="2">Cytoplasm</location>
    </subcellularLocation>
    <subcellularLocation>
        <location evidence="1">Nucleus</location>
    </subcellularLocation>
</comment>
<evidence type="ECO:0000313" key="14">
    <source>
        <dbReference type="EMBL" id="PSC72831.1"/>
    </source>
</evidence>
<keyword evidence="7" id="KW-0653">Protein transport</keyword>
<evidence type="ECO:0000259" key="13">
    <source>
        <dbReference type="Pfam" id="PF21193"/>
    </source>
</evidence>
<evidence type="ECO:0000259" key="12">
    <source>
        <dbReference type="Pfam" id="PF21192"/>
    </source>
</evidence>
<feature type="domain" description="60S ribosomal export protein NMD3 SH3" evidence="13">
    <location>
        <begin position="260"/>
        <end position="305"/>
    </location>
</feature>
<dbReference type="Pfam" id="PF21156">
    <property type="entry name" value="ISOA1-3_C"/>
    <property type="match status" value="1"/>
</dbReference>
<dbReference type="SUPFAM" id="SSF51011">
    <property type="entry name" value="Glycosyl hydrolase domain"/>
    <property type="match status" value="1"/>
</dbReference>
<feature type="region of interest" description="Disordered" evidence="9">
    <location>
        <begin position="827"/>
        <end position="878"/>
    </location>
</feature>
<organism evidence="14 15">
    <name type="scientific">Micractinium conductrix</name>
    <dbReference type="NCBI Taxonomy" id="554055"/>
    <lineage>
        <taxon>Eukaryota</taxon>
        <taxon>Viridiplantae</taxon>
        <taxon>Chlorophyta</taxon>
        <taxon>core chlorophytes</taxon>
        <taxon>Trebouxiophyceae</taxon>
        <taxon>Chlorellales</taxon>
        <taxon>Chlorellaceae</taxon>
        <taxon>Chlorella clade</taxon>
        <taxon>Micractinium</taxon>
    </lineage>
</organism>
<feature type="domain" description="Isoamylase 1-3-like C-terminal" evidence="11">
    <location>
        <begin position="1540"/>
        <end position="1598"/>
    </location>
</feature>
<reference evidence="14 15" key="1">
    <citation type="journal article" date="2018" name="Plant J.">
        <title>Genome sequences of Chlorella sorokiniana UTEX 1602 and Micractinium conductrix SAG 241.80: implications to maltose excretion by a green alga.</title>
        <authorList>
            <person name="Arriola M.B."/>
            <person name="Velmurugan N."/>
            <person name="Zhang Y."/>
            <person name="Plunkett M.H."/>
            <person name="Hondzo H."/>
            <person name="Barney B.M."/>
        </authorList>
    </citation>
    <scope>NUCLEOTIDE SEQUENCE [LARGE SCALE GENOMIC DNA]</scope>
    <source>
        <strain evidence="14 15">SAG 241.80</strain>
    </source>
</reference>
<evidence type="ECO:0000313" key="15">
    <source>
        <dbReference type="Proteomes" id="UP000239649"/>
    </source>
</evidence>
<evidence type="ECO:0000256" key="1">
    <source>
        <dbReference type="ARBA" id="ARBA00004123"/>
    </source>
</evidence>
<evidence type="ECO:0000256" key="4">
    <source>
        <dbReference type="ARBA" id="ARBA00017035"/>
    </source>
</evidence>
<dbReference type="InterPro" id="IPR017853">
    <property type="entry name" value="GH"/>
</dbReference>
<accession>A0A2P6VFH9</accession>
<dbReference type="InterPro" id="IPR013783">
    <property type="entry name" value="Ig-like_fold"/>
</dbReference>
<name>A0A2P6VFH9_9CHLO</name>
<proteinExistence type="inferred from homology"/>
<feature type="domain" description="60S ribosomal export protein NMD3 OB-fold" evidence="12">
    <location>
        <begin position="324"/>
        <end position="418"/>
    </location>
</feature>
<evidence type="ECO:0000256" key="5">
    <source>
        <dbReference type="ARBA" id="ARBA00022448"/>
    </source>
</evidence>